<dbReference type="InterPro" id="IPR001482">
    <property type="entry name" value="T2SS/T4SS_dom"/>
</dbReference>
<dbReference type="AlphaFoldDB" id="A0A0Q9YE73"/>
<reference evidence="5" key="1">
    <citation type="submission" date="2015-09" db="EMBL/GenBank/DDBJ databases">
        <title>Draft Genome Sequences of Two Novel Amoeba-resistant Intranuclear Bacteria, Candidatus Berkiella cookevillensis and Candidatus Berkiella aquae.</title>
        <authorList>
            <person name="Mehari Y.T."/>
            <person name="Arivett B.A."/>
            <person name="Farone A.L."/>
            <person name="Gunderson J.H."/>
            <person name="Farone M.B."/>
        </authorList>
    </citation>
    <scope>NUCLEOTIDE SEQUENCE [LARGE SCALE GENOMIC DNA]</scope>
    <source>
        <strain evidence="5">CC99</strain>
    </source>
</reference>
<dbReference type="OrthoDB" id="9804785at2"/>
<evidence type="ECO:0000256" key="3">
    <source>
        <dbReference type="ARBA" id="ARBA00022840"/>
    </source>
</evidence>
<dbReference type="Gene3D" id="3.30.450.90">
    <property type="match status" value="1"/>
</dbReference>
<dbReference type="Pfam" id="PF00437">
    <property type="entry name" value="T2SSE"/>
    <property type="match status" value="1"/>
</dbReference>
<dbReference type="CDD" id="cd01129">
    <property type="entry name" value="PulE-GspE-like"/>
    <property type="match status" value="1"/>
</dbReference>
<keyword evidence="3" id="KW-0067">ATP-binding</keyword>
<dbReference type="PANTHER" id="PTHR30258">
    <property type="entry name" value="TYPE II SECRETION SYSTEM PROTEIN GSPE-RELATED"/>
    <property type="match status" value="1"/>
</dbReference>
<dbReference type="EMBL" id="LKHV02000001">
    <property type="protein sequence ID" value="MCS5709657.1"/>
    <property type="molecule type" value="Genomic_DNA"/>
</dbReference>
<protein>
    <submittedName>
        <fullName evidence="6">GspE/PulE family protein</fullName>
    </submittedName>
    <submittedName>
        <fullName evidence="5">Type II secretion system protein E</fullName>
    </submittedName>
</protein>
<evidence type="ECO:0000256" key="2">
    <source>
        <dbReference type="ARBA" id="ARBA00022741"/>
    </source>
</evidence>
<feature type="domain" description="Bacterial type II secretion system protein E" evidence="4">
    <location>
        <begin position="375"/>
        <end position="389"/>
    </location>
</feature>
<organism evidence="5">
    <name type="scientific">Candidatus Berkiella cookevillensis</name>
    <dbReference type="NCBI Taxonomy" id="437022"/>
    <lineage>
        <taxon>Bacteria</taxon>
        <taxon>Pseudomonadati</taxon>
        <taxon>Pseudomonadota</taxon>
        <taxon>Gammaproteobacteria</taxon>
        <taxon>Candidatus Berkiellales</taxon>
        <taxon>Candidatus Berkiellaceae</taxon>
        <taxon>Candidatus Berkiella</taxon>
    </lineage>
</organism>
<dbReference type="PATRIC" id="fig|1590042.3.peg.1239"/>
<name>A0A0Q9YE73_9GAMM</name>
<dbReference type="PROSITE" id="PS00662">
    <property type="entry name" value="T2SP_E"/>
    <property type="match status" value="1"/>
</dbReference>
<dbReference type="SUPFAM" id="SSF160246">
    <property type="entry name" value="EspE N-terminal domain-like"/>
    <property type="match status" value="1"/>
</dbReference>
<keyword evidence="2" id="KW-0547">Nucleotide-binding</keyword>
<dbReference type="EMBL" id="LKHV01000005">
    <property type="protein sequence ID" value="KRG18741.1"/>
    <property type="molecule type" value="Genomic_DNA"/>
</dbReference>
<evidence type="ECO:0000259" key="4">
    <source>
        <dbReference type="PROSITE" id="PS00662"/>
    </source>
</evidence>
<dbReference type="GO" id="GO:0005886">
    <property type="term" value="C:plasma membrane"/>
    <property type="evidence" value="ECO:0007669"/>
    <property type="project" value="TreeGrafter"/>
</dbReference>
<dbReference type="InterPro" id="IPR007831">
    <property type="entry name" value="T2SS_GspE_N"/>
</dbReference>
<dbReference type="GO" id="GO:0005524">
    <property type="term" value="F:ATP binding"/>
    <property type="evidence" value="ECO:0007669"/>
    <property type="project" value="UniProtKB-KW"/>
</dbReference>
<dbReference type="InterPro" id="IPR037257">
    <property type="entry name" value="T2SS_E_N_sf"/>
</dbReference>
<keyword evidence="7" id="KW-1185">Reference proteome</keyword>
<evidence type="ECO:0000313" key="5">
    <source>
        <dbReference type="EMBL" id="KRG18741.1"/>
    </source>
</evidence>
<evidence type="ECO:0000313" key="7">
    <source>
        <dbReference type="Proteomes" id="UP000051494"/>
    </source>
</evidence>
<dbReference type="InterPro" id="IPR003593">
    <property type="entry name" value="AAA+_ATPase"/>
</dbReference>
<evidence type="ECO:0000313" key="6">
    <source>
        <dbReference type="EMBL" id="MCS5709657.1"/>
    </source>
</evidence>
<sequence length="580" mass="65549">MKKIKLGDLLVEQKVISPEDLSVALSVQKQTGQRLGAILIEKNILSEEHLLSFLADQLNLPFIDLKHYRVKKEIVGLLPEILSRRYKMLPIDLLNDSYLVVTSDPTDILAYDQISAKLKKTIRLAVAQENDIIDLLNTVYKKSVEIKNAAGEIEFTMRQAESVAEYQEILESTPIKKLLYSILEEAYLNRASDIHLEPGDNFFRIRHRIDGILSEQIIHQKTVFPSLILRIKLMANLDISEHRLPQDGRFSIVIQEREIDVRVAIIALNNQEAVVMRLLDKTMGILRLESLGMSDSALSIFKKHIYFPHGMVLVCGPTGSGKTTTLYSALAAINTPEKKIITVEDPVEYLIPRVNQIQVQPKIGLDFATILRSVLRHDPDIILVGEIRDLQTADIALKAALTGHLVFSTVHTYDAISAPIRLVDMGVPSYLIASSVKLIVAQRLLKRICEKCKKMVKPDLDEENWIKNNFSINYKEIRFYKGVGCSACNMLGYKGRVGIYEILSINDKIASALRSNDFEFYTLYAREAVAHQSLIEQALRYAIEGVVTLSEALHLSVEIDMDAIDTHEKLSLSRHKSERQ</sequence>
<dbReference type="InterPro" id="IPR027417">
    <property type="entry name" value="P-loop_NTPase"/>
</dbReference>
<dbReference type="SMART" id="SM00382">
    <property type="entry name" value="AAA"/>
    <property type="match status" value="1"/>
</dbReference>
<dbReference type="GO" id="GO:0016887">
    <property type="term" value="F:ATP hydrolysis activity"/>
    <property type="evidence" value="ECO:0007669"/>
    <property type="project" value="TreeGrafter"/>
</dbReference>
<evidence type="ECO:0000256" key="1">
    <source>
        <dbReference type="ARBA" id="ARBA00006611"/>
    </source>
</evidence>
<reference evidence="6" key="2">
    <citation type="journal article" date="2016" name="Genome Announc.">
        <title>Draft Genome Sequences of Two Novel Amoeba-Resistant Intranuclear Bacteria, 'Candidatus Berkiella cookevillensis' and 'Candidatus Berkiella aquae'.</title>
        <authorList>
            <person name="Mehari Y.T."/>
            <person name="Arivett B.A."/>
            <person name="Farone A.L."/>
            <person name="Gunderson J.H."/>
            <person name="Farone M.B."/>
        </authorList>
    </citation>
    <scope>NUCLEOTIDE SEQUENCE</scope>
    <source>
        <strain evidence="6">CC99</strain>
    </source>
</reference>
<reference evidence="6" key="3">
    <citation type="submission" date="2021-06" db="EMBL/GenBank/DDBJ databases">
        <title>Genomic Description and Analysis of Intracellular Bacteria, Candidatus Berkiella cookevillensis and Candidatus Berkiella aquae.</title>
        <authorList>
            <person name="Kidane D.T."/>
            <person name="Mehari Y.T."/>
            <person name="Rice F.C."/>
            <person name="Arivett B.A."/>
            <person name="Farone A.L."/>
            <person name="Berk S.G."/>
            <person name="Farone M.B."/>
        </authorList>
    </citation>
    <scope>NUCLEOTIDE SEQUENCE</scope>
    <source>
        <strain evidence="6">CC99</strain>
    </source>
</reference>
<accession>A0A0Q9YE73</accession>
<dbReference type="RefSeq" id="WP_057624332.1">
    <property type="nucleotide sequence ID" value="NZ_LKHV02000001.1"/>
</dbReference>
<dbReference type="Pfam" id="PF05157">
    <property type="entry name" value="MshEN"/>
    <property type="match status" value="1"/>
</dbReference>
<dbReference type="STRING" id="437022.CC99x_01222"/>
<dbReference type="SUPFAM" id="SSF52540">
    <property type="entry name" value="P-loop containing nucleoside triphosphate hydrolases"/>
    <property type="match status" value="1"/>
</dbReference>
<dbReference type="PANTHER" id="PTHR30258:SF29">
    <property type="entry name" value="MSHA PILUS ASSEMBLY ATPASE MSHE"/>
    <property type="match status" value="1"/>
</dbReference>
<proteinExistence type="inferred from homology"/>
<dbReference type="Gene3D" id="3.30.300.160">
    <property type="entry name" value="Type II secretion system, protein E, N-terminal domain"/>
    <property type="match status" value="1"/>
</dbReference>
<dbReference type="Gene3D" id="3.40.50.300">
    <property type="entry name" value="P-loop containing nucleotide triphosphate hydrolases"/>
    <property type="match status" value="1"/>
</dbReference>
<gene>
    <name evidence="5" type="primary">epsE_2</name>
    <name evidence="6" type="ORF">CC99x_012195</name>
    <name evidence="5" type="ORF">CC99x_01222</name>
</gene>
<comment type="similarity">
    <text evidence="1">Belongs to the GSP E family.</text>
</comment>
<comment type="caution">
    <text evidence="5">The sequence shown here is derived from an EMBL/GenBank/DDBJ whole genome shotgun (WGS) entry which is preliminary data.</text>
</comment>
<dbReference type="Proteomes" id="UP000051494">
    <property type="component" value="Unassembled WGS sequence"/>
</dbReference>